<dbReference type="PANTHER" id="PTHR34001:SF3">
    <property type="entry name" value="BLL7405 PROTEIN"/>
    <property type="match status" value="1"/>
</dbReference>
<dbReference type="OrthoDB" id="268975at2"/>
<dbReference type="AlphaFoldDB" id="A0A1L3I4L9"/>
<keyword evidence="3" id="KW-0472">Membrane</keyword>
<feature type="signal peptide" evidence="5">
    <location>
        <begin position="1"/>
        <end position="20"/>
    </location>
</feature>
<evidence type="ECO:0000313" key="8">
    <source>
        <dbReference type="Proteomes" id="UP000183859"/>
    </source>
</evidence>
<evidence type="ECO:0000256" key="3">
    <source>
        <dbReference type="ARBA" id="ARBA00023136"/>
    </source>
</evidence>
<feature type="domain" description="Outer membrane protein beta-barrel" evidence="6">
    <location>
        <begin position="33"/>
        <end position="194"/>
    </location>
</feature>
<reference evidence="8" key="1">
    <citation type="submission" date="2016-07" db="EMBL/GenBank/DDBJ databases">
        <title>Phaeobacter portensis sp. nov., a tropodithietic acid producing bacterium isolated from a German harbor.</title>
        <authorList>
            <person name="Freese H.M."/>
            <person name="Bunk B."/>
            <person name="Breider S."/>
            <person name="Brinkhoff T."/>
        </authorList>
    </citation>
    <scope>NUCLEOTIDE SEQUENCE [LARGE SCALE GENOMIC DNA]</scope>
    <source>
        <strain evidence="8">P97</strain>
    </source>
</reference>
<comment type="subcellular location">
    <subcellularLocation>
        <location evidence="1">Membrane</location>
    </subcellularLocation>
</comment>
<name>A0A1L3I4L9_9RHOB</name>
<dbReference type="SUPFAM" id="SSF56925">
    <property type="entry name" value="OMPA-like"/>
    <property type="match status" value="1"/>
</dbReference>
<proteinExistence type="inferred from homology"/>
<dbReference type="InterPro" id="IPR051692">
    <property type="entry name" value="OMP-like"/>
</dbReference>
<keyword evidence="2 5" id="KW-0732">Signal</keyword>
<evidence type="ECO:0000256" key="2">
    <source>
        <dbReference type="ARBA" id="ARBA00022729"/>
    </source>
</evidence>
<dbReference type="Pfam" id="PF13505">
    <property type="entry name" value="OMP_b-brl"/>
    <property type="match status" value="1"/>
</dbReference>
<protein>
    <submittedName>
        <fullName evidence="7">Putative outer membrane protein</fullName>
    </submittedName>
</protein>
<evidence type="ECO:0000256" key="1">
    <source>
        <dbReference type="ARBA" id="ARBA00004370"/>
    </source>
</evidence>
<accession>A0A1L3I4L9</accession>
<dbReference type="InterPro" id="IPR027385">
    <property type="entry name" value="Beta-barrel_OMP"/>
</dbReference>
<dbReference type="STRING" id="1844006.PhaeoP97_01656"/>
<feature type="chain" id="PRO_5012837615" evidence="5">
    <location>
        <begin position="21"/>
        <end position="194"/>
    </location>
</feature>
<dbReference type="RefSeq" id="WP_072504659.1">
    <property type="nucleotide sequence ID" value="NZ_CP016364.1"/>
</dbReference>
<dbReference type="GO" id="GO:0016020">
    <property type="term" value="C:membrane"/>
    <property type="evidence" value="ECO:0007669"/>
    <property type="project" value="UniProtKB-SubCell"/>
</dbReference>
<keyword evidence="8" id="KW-1185">Reference proteome</keyword>
<dbReference type="KEGG" id="php:PhaeoP97_01656"/>
<sequence precursor="true">MTRIVSMAAIAAALSTPAFAGNLEEPVVAPAPAAPPVVVANDGGDWTGAYIGGQIGQLDADTSNGLSGDDVSYGVHAGYNYDFGRFVLGGEIDYDATDVELGGGAATVDSVMRGKVKAGYDFGPVLAYVTGGVAQVDTSVGDETGEFYGIGVAYRVTDQWTVGGEVLEHDFDNLGSSGISADATTVSLRASYQF</sequence>
<evidence type="ECO:0000256" key="4">
    <source>
        <dbReference type="ARBA" id="ARBA00038306"/>
    </source>
</evidence>
<dbReference type="EMBL" id="CP016364">
    <property type="protein sequence ID" value="APG47073.1"/>
    <property type="molecule type" value="Genomic_DNA"/>
</dbReference>
<evidence type="ECO:0000313" key="7">
    <source>
        <dbReference type="EMBL" id="APG47073.1"/>
    </source>
</evidence>
<dbReference type="PANTHER" id="PTHR34001">
    <property type="entry name" value="BLL7405 PROTEIN"/>
    <property type="match status" value="1"/>
</dbReference>
<organism evidence="7 8">
    <name type="scientific">Phaeobacter porticola</name>
    <dbReference type="NCBI Taxonomy" id="1844006"/>
    <lineage>
        <taxon>Bacteria</taxon>
        <taxon>Pseudomonadati</taxon>
        <taxon>Pseudomonadota</taxon>
        <taxon>Alphaproteobacteria</taxon>
        <taxon>Rhodobacterales</taxon>
        <taxon>Roseobacteraceae</taxon>
        <taxon>Phaeobacter</taxon>
    </lineage>
</organism>
<evidence type="ECO:0000256" key="5">
    <source>
        <dbReference type="SAM" id="SignalP"/>
    </source>
</evidence>
<dbReference type="InterPro" id="IPR011250">
    <property type="entry name" value="OMP/PagP_B-barrel"/>
</dbReference>
<dbReference type="Gene3D" id="2.40.160.20">
    <property type="match status" value="1"/>
</dbReference>
<gene>
    <name evidence="7" type="ORF">PhaeoP97_01656</name>
</gene>
<dbReference type="Proteomes" id="UP000183859">
    <property type="component" value="Chromosome"/>
</dbReference>
<evidence type="ECO:0000259" key="6">
    <source>
        <dbReference type="Pfam" id="PF13505"/>
    </source>
</evidence>
<comment type="similarity">
    <text evidence="4">Belongs to the Omp25/RopB family.</text>
</comment>